<comment type="caution">
    <text evidence="1">The sequence shown here is derived from an EMBL/GenBank/DDBJ whole genome shotgun (WGS) entry which is preliminary data.</text>
</comment>
<reference evidence="1 2" key="1">
    <citation type="journal article" date="2014" name="Int. J. Syst. Evol. Microbiol.">
        <title>Complete genome sequence of Corynebacterium casei LMG S-19264T (=DSM 44701T), isolated from a smear-ripened cheese.</title>
        <authorList>
            <consortium name="US DOE Joint Genome Institute (JGI-PGF)"/>
            <person name="Walter F."/>
            <person name="Albersmeier A."/>
            <person name="Kalinowski J."/>
            <person name="Ruckert C."/>
        </authorList>
    </citation>
    <scope>NUCLEOTIDE SEQUENCE [LARGE SCALE GENOMIC DNA]</scope>
    <source>
        <strain evidence="1 2">CGMCC 1.15896</strain>
    </source>
</reference>
<evidence type="ECO:0000313" key="2">
    <source>
        <dbReference type="Proteomes" id="UP000596977"/>
    </source>
</evidence>
<name>A0A916RQ59_9HYPH</name>
<sequence>MDYQQKQLVEQVAGVSIATADMTCRLILRLVNLNKLTASEAVMILGDEHGHLEDLAKRNRHVPGSALVYERIAQRVKQHMDQLQADTGASVEIVRSEPGQETH</sequence>
<dbReference type="EMBL" id="BMKB01000013">
    <property type="protein sequence ID" value="GGA64955.1"/>
    <property type="molecule type" value="Genomic_DNA"/>
</dbReference>
<gene>
    <name evidence="1" type="ORF">GCM10011499_39270</name>
</gene>
<proteinExistence type="predicted"/>
<accession>A0A916RQ59</accession>
<dbReference type="RefSeq" id="WP_127071418.1">
    <property type="nucleotide sequence ID" value="NZ_BMKB01000013.1"/>
</dbReference>
<dbReference type="AlphaFoldDB" id="A0A916RQ59"/>
<organism evidence="1 2">
    <name type="scientific">Pelagibacterium lentulum</name>
    <dbReference type="NCBI Taxonomy" id="2029865"/>
    <lineage>
        <taxon>Bacteria</taxon>
        <taxon>Pseudomonadati</taxon>
        <taxon>Pseudomonadota</taxon>
        <taxon>Alphaproteobacteria</taxon>
        <taxon>Hyphomicrobiales</taxon>
        <taxon>Devosiaceae</taxon>
        <taxon>Pelagibacterium</taxon>
    </lineage>
</organism>
<dbReference type="Proteomes" id="UP000596977">
    <property type="component" value="Unassembled WGS sequence"/>
</dbReference>
<keyword evidence="2" id="KW-1185">Reference proteome</keyword>
<protein>
    <submittedName>
        <fullName evidence="1">Uncharacterized protein</fullName>
    </submittedName>
</protein>
<evidence type="ECO:0000313" key="1">
    <source>
        <dbReference type="EMBL" id="GGA64955.1"/>
    </source>
</evidence>